<dbReference type="Pfam" id="PF00990">
    <property type="entry name" value="GGDEF"/>
    <property type="match status" value="1"/>
</dbReference>
<dbReference type="PANTHER" id="PTHR46663">
    <property type="entry name" value="DIGUANYLATE CYCLASE DGCT-RELATED"/>
    <property type="match status" value="1"/>
</dbReference>
<organism evidence="2 3">
    <name type="scientific">Cytobacillus oceanisediminis 2691</name>
    <dbReference type="NCBI Taxonomy" id="1196031"/>
    <lineage>
        <taxon>Bacteria</taxon>
        <taxon>Bacillati</taxon>
        <taxon>Bacillota</taxon>
        <taxon>Bacilli</taxon>
        <taxon>Bacillales</taxon>
        <taxon>Bacillaceae</taxon>
        <taxon>Cytobacillus</taxon>
    </lineage>
</organism>
<gene>
    <name evidence="2" type="ORF">A361_23350</name>
</gene>
<dbReference type="STRING" id="1196031.A361_23350"/>
<sequence length="303" mass="35069">MCFESLHKGKLAWLSEFSQSEMMNCLLSILDIYNVVFIDTKGKFVRYNQQFKNFIQSGDYHFCDQGCIAEIFKELNEQKLFDSILSNVEDNGIWSGKILINFSGFPQVQVHISRVNGDQLHDPIYMFLFFKDEVKSAEEKWKELAYTDELTGLSNWREFREKFSTIKKERESFGLLFIDIDNFKEINDRHGHIVGDKMLRLCSNRIKEVIGLNMHAFRKSGDEFLVLVEEVEKTEYVEKKIKRSLSGDFLIGESVVSVSVSVSIGLSTYPALGKDEETLIHHADMSMFKDKMRKVERGISCGD</sequence>
<dbReference type="EMBL" id="CP015506">
    <property type="protein sequence ID" value="AND41952.1"/>
    <property type="molecule type" value="Genomic_DNA"/>
</dbReference>
<name>A0A160MFE8_9BACI</name>
<dbReference type="InterPro" id="IPR000160">
    <property type="entry name" value="GGDEF_dom"/>
</dbReference>
<proteinExistence type="predicted"/>
<evidence type="ECO:0000259" key="1">
    <source>
        <dbReference type="PROSITE" id="PS50887"/>
    </source>
</evidence>
<dbReference type="AlphaFoldDB" id="A0A160MFE8"/>
<dbReference type="InterPro" id="IPR052163">
    <property type="entry name" value="DGC-Regulatory_Protein"/>
</dbReference>
<reference evidence="2 3" key="1">
    <citation type="submission" date="2016-04" db="EMBL/GenBank/DDBJ databases">
        <title>Complete genome sequence of Bacillus oceanisediminis strain 2691.</title>
        <authorList>
            <person name="Jeong H."/>
            <person name="Kim H.J."/>
            <person name="Lee D.-W."/>
        </authorList>
    </citation>
    <scope>NUCLEOTIDE SEQUENCE [LARGE SCALE GENOMIC DNA]</scope>
    <source>
        <strain evidence="2 3">2691</strain>
    </source>
</reference>
<dbReference type="PROSITE" id="PS50887">
    <property type="entry name" value="GGDEF"/>
    <property type="match status" value="1"/>
</dbReference>
<dbReference type="RefSeq" id="WP_019383179.1">
    <property type="nucleotide sequence ID" value="NZ_CP015506.1"/>
</dbReference>
<dbReference type="InterPro" id="IPR029787">
    <property type="entry name" value="Nucleotide_cyclase"/>
</dbReference>
<dbReference type="InterPro" id="IPR043128">
    <property type="entry name" value="Rev_trsase/Diguanyl_cyclase"/>
</dbReference>
<evidence type="ECO:0000313" key="2">
    <source>
        <dbReference type="EMBL" id="AND41952.1"/>
    </source>
</evidence>
<dbReference type="NCBIfam" id="TIGR00254">
    <property type="entry name" value="GGDEF"/>
    <property type="match status" value="1"/>
</dbReference>
<feature type="domain" description="GGDEF" evidence="1">
    <location>
        <begin position="171"/>
        <end position="303"/>
    </location>
</feature>
<evidence type="ECO:0000313" key="3">
    <source>
        <dbReference type="Proteomes" id="UP000077856"/>
    </source>
</evidence>
<dbReference type="SMART" id="SM00267">
    <property type="entry name" value="GGDEF"/>
    <property type="match status" value="1"/>
</dbReference>
<dbReference type="KEGG" id="bon:A361_23350"/>
<dbReference type="SUPFAM" id="SSF55073">
    <property type="entry name" value="Nucleotide cyclase"/>
    <property type="match status" value="1"/>
</dbReference>
<dbReference type="eggNOG" id="COG5001">
    <property type="taxonomic scope" value="Bacteria"/>
</dbReference>
<accession>A0A160MFE8</accession>
<protein>
    <recommendedName>
        <fullName evidence="1">GGDEF domain-containing protein</fullName>
    </recommendedName>
</protein>
<dbReference type="PANTHER" id="PTHR46663:SF2">
    <property type="entry name" value="GGDEF DOMAIN-CONTAINING PROTEIN"/>
    <property type="match status" value="1"/>
</dbReference>
<dbReference type="Gene3D" id="3.30.70.270">
    <property type="match status" value="1"/>
</dbReference>
<dbReference type="Proteomes" id="UP000077856">
    <property type="component" value="Chromosome"/>
</dbReference>
<dbReference type="CDD" id="cd01949">
    <property type="entry name" value="GGDEF"/>
    <property type="match status" value="1"/>
</dbReference>